<reference evidence="2 3" key="1">
    <citation type="submission" date="2019-01" db="EMBL/GenBank/DDBJ databases">
        <authorList>
            <person name="Brito A."/>
        </authorList>
    </citation>
    <scope>NUCLEOTIDE SEQUENCE [LARGE SCALE GENOMIC DNA]</scope>
    <source>
        <strain evidence="2">1</strain>
    </source>
</reference>
<sequence length="225" mass="23639">MVKSNNFGAYVAVITLVLTISAPAKAVSVSAFSDRASWEAAVGGNFSEETFNSYTVDTSFVDTSLDVGDFTLNGITSIPGKQKIDVPPLDSASLDIDGSPIINGLTNSSSFFTATFDSPITAFGANFASVSVNGATRLTGNLIQGGSFSLNVTRNLSFFGLIIDGDSFNTVALRRINFGNDSFGMDNFVYADSSASVPFKFSPTLGLLSISGIWGISRLCKRIGV</sequence>
<dbReference type="OrthoDB" id="8232023at2"/>
<keyword evidence="1" id="KW-0732">Signal</keyword>
<evidence type="ECO:0000256" key="1">
    <source>
        <dbReference type="SAM" id="SignalP"/>
    </source>
</evidence>
<feature type="signal peptide" evidence="1">
    <location>
        <begin position="1"/>
        <end position="26"/>
    </location>
</feature>
<protein>
    <recommendedName>
        <fullName evidence="4">PEP-CTERM sorting domain-containing protein</fullName>
    </recommendedName>
</protein>
<dbReference type="RefSeq" id="WP_144874340.1">
    <property type="nucleotide sequence ID" value="NZ_LR214084.1"/>
</dbReference>
<dbReference type="Proteomes" id="UP000320055">
    <property type="component" value="Unassembled WGS sequence"/>
</dbReference>
<dbReference type="AlphaFoldDB" id="A0A563VVY8"/>
<feature type="chain" id="PRO_5022028303" description="PEP-CTERM sorting domain-containing protein" evidence="1">
    <location>
        <begin position="27"/>
        <end position="225"/>
    </location>
</feature>
<evidence type="ECO:0008006" key="4">
    <source>
        <dbReference type="Google" id="ProtNLM"/>
    </source>
</evidence>
<proteinExistence type="predicted"/>
<evidence type="ECO:0000313" key="3">
    <source>
        <dbReference type="Proteomes" id="UP000320055"/>
    </source>
</evidence>
<organism evidence="2 3">
    <name type="scientific">Hyella patelloides LEGE 07179</name>
    <dbReference type="NCBI Taxonomy" id="945734"/>
    <lineage>
        <taxon>Bacteria</taxon>
        <taxon>Bacillati</taxon>
        <taxon>Cyanobacteriota</taxon>
        <taxon>Cyanophyceae</taxon>
        <taxon>Pleurocapsales</taxon>
        <taxon>Hyellaceae</taxon>
        <taxon>Hyella</taxon>
    </lineage>
</organism>
<keyword evidence="3" id="KW-1185">Reference proteome</keyword>
<evidence type="ECO:0000313" key="2">
    <source>
        <dbReference type="EMBL" id="VEP15557.1"/>
    </source>
</evidence>
<name>A0A563VVY8_9CYAN</name>
<accession>A0A563VVY8</accession>
<dbReference type="EMBL" id="CAACVJ010000277">
    <property type="protein sequence ID" value="VEP15557.1"/>
    <property type="molecule type" value="Genomic_DNA"/>
</dbReference>
<gene>
    <name evidence="2" type="ORF">H1P_3480001</name>
</gene>